<evidence type="ECO:0000313" key="2">
    <source>
        <dbReference type="Proteomes" id="UP000001431"/>
    </source>
</evidence>
<accession>A3MW66</accession>
<dbReference type="HOGENOM" id="CLU_118419_1_0_2"/>
<protein>
    <submittedName>
        <fullName evidence="1">PaREP1 domain containing protein</fullName>
    </submittedName>
</protein>
<reference evidence="1" key="1">
    <citation type="submission" date="2007-02" db="EMBL/GenBank/DDBJ databases">
        <title>Complete sequence of Pyrobaculum calidifontis JCM 11548.</title>
        <authorList>
            <consortium name="US DOE Joint Genome Institute"/>
            <person name="Copeland A."/>
            <person name="Lucas S."/>
            <person name="Lapidus A."/>
            <person name="Barry K."/>
            <person name="Glavina del Rio T."/>
            <person name="Dalin E."/>
            <person name="Tice H."/>
            <person name="Pitluck S."/>
            <person name="Chain P."/>
            <person name="Malfatti S."/>
            <person name="Shin M."/>
            <person name="Vergez L."/>
            <person name="Schmutz J."/>
            <person name="Larimer F."/>
            <person name="Land M."/>
            <person name="Hauser L."/>
            <person name="Kyrpides N."/>
            <person name="Mikhailova N."/>
            <person name="Cozen A.E."/>
            <person name="Fitz-Gibbon S.T."/>
            <person name="House C.H."/>
            <person name="Saltikov C."/>
            <person name="Lowe T.M."/>
            <person name="Richardson P."/>
        </authorList>
    </citation>
    <scope>NUCLEOTIDE SEQUENCE [LARGE SCALE GENOMIC DNA]</scope>
    <source>
        <strain evidence="1">JCM 11548</strain>
    </source>
</reference>
<dbReference type="EMBL" id="CP000561">
    <property type="protein sequence ID" value="ABO08883.1"/>
    <property type="molecule type" value="Genomic_DNA"/>
</dbReference>
<name>A3MW66_PYRCJ</name>
<dbReference type="Pfam" id="PF05942">
    <property type="entry name" value="PaREP1"/>
    <property type="match status" value="1"/>
</dbReference>
<organism evidence="1 2">
    <name type="scientific">Pyrobaculum calidifontis (strain DSM 21063 / JCM 11548 / VA1)</name>
    <dbReference type="NCBI Taxonomy" id="410359"/>
    <lineage>
        <taxon>Archaea</taxon>
        <taxon>Thermoproteota</taxon>
        <taxon>Thermoprotei</taxon>
        <taxon>Thermoproteales</taxon>
        <taxon>Thermoproteaceae</taxon>
        <taxon>Pyrobaculum</taxon>
    </lineage>
</organism>
<proteinExistence type="predicted"/>
<gene>
    <name evidence="1" type="ordered locus">Pcal_1463</name>
</gene>
<evidence type="ECO:0000313" key="1">
    <source>
        <dbReference type="EMBL" id="ABO08883.1"/>
    </source>
</evidence>
<dbReference type="KEGG" id="pcl:Pcal_1463"/>
<dbReference type="eggNOG" id="arCOG03708">
    <property type="taxonomic scope" value="Archaea"/>
</dbReference>
<dbReference type="Proteomes" id="UP000001431">
    <property type="component" value="Chromosome"/>
</dbReference>
<keyword evidence="2" id="KW-1185">Reference proteome</keyword>
<dbReference type="AlphaFoldDB" id="A3MW66"/>
<dbReference type="InterPro" id="IPR010268">
    <property type="entry name" value="PaREP1"/>
</dbReference>
<sequence>MYTGSPSRDKLIRHTALPHVEELAKPWLNLEAYREARVREAVYEAELAEEFLKSGLVRNAAGKAFQAWKSLLGALLVDKIEEVEKAYPGVVRIREGKRIKKALWVIALVPTSQMKKLAQLLGGEESALTSIALDLHSYQYNGPDPEGIYSPYPDEKSAQRDVEILVGKVKEYVAKLPRRS</sequence>